<organism evidence="2 3">
    <name type="scientific">Liparis tanakae</name>
    <name type="common">Tanaka's snailfish</name>
    <dbReference type="NCBI Taxonomy" id="230148"/>
    <lineage>
        <taxon>Eukaryota</taxon>
        <taxon>Metazoa</taxon>
        <taxon>Chordata</taxon>
        <taxon>Craniata</taxon>
        <taxon>Vertebrata</taxon>
        <taxon>Euteleostomi</taxon>
        <taxon>Actinopterygii</taxon>
        <taxon>Neopterygii</taxon>
        <taxon>Teleostei</taxon>
        <taxon>Neoteleostei</taxon>
        <taxon>Acanthomorphata</taxon>
        <taxon>Eupercaria</taxon>
        <taxon>Perciformes</taxon>
        <taxon>Cottioidei</taxon>
        <taxon>Cottales</taxon>
        <taxon>Liparidae</taxon>
        <taxon>Liparis</taxon>
    </lineage>
</organism>
<sequence>MEPIRTRCSSVIGCVLTCSLIGALPRGRRGPSGPGAGIQTATRTRGGDPDRHADPGQEDLNLDFELKVLNQQGNALRF</sequence>
<accession>A0A4Z2EY05</accession>
<dbReference type="EMBL" id="SRLO01002313">
    <property type="protein sequence ID" value="TNN33214.1"/>
    <property type="molecule type" value="Genomic_DNA"/>
</dbReference>
<feature type="region of interest" description="Disordered" evidence="1">
    <location>
        <begin position="24"/>
        <end position="59"/>
    </location>
</feature>
<evidence type="ECO:0000313" key="2">
    <source>
        <dbReference type="EMBL" id="TNN33214.1"/>
    </source>
</evidence>
<proteinExistence type="predicted"/>
<reference evidence="2 3" key="1">
    <citation type="submission" date="2019-03" db="EMBL/GenBank/DDBJ databases">
        <title>First draft genome of Liparis tanakae, snailfish: a comprehensive survey of snailfish specific genes.</title>
        <authorList>
            <person name="Kim W."/>
            <person name="Song I."/>
            <person name="Jeong J.-H."/>
            <person name="Kim D."/>
            <person name="Kim S."/>
            <person name="Ryu S."/>
            <person name="Song J.Y."/>
            <person name="Lee S.K."/>
        </authorList>
    </citation>
    <scope>NUCLEOTIDE SEQUENCE [LARGE SCALE GENOMIC DNA]</scope>
    <source>
        <tissue evidence="2">Muscle</tissue>
    </source>
</reference>
<keyword evidence="3" id="KW-1185">Reference proteome</keyword>
<dbReference type="Proteomes" id="UP000314294">
    <property type="component" value="Unassembled WGS sequence"/>
</dbReference>
<protein>
    <submittedName>
        <fullName evidence="2">Uncharacterized protein</fullName>
    </submittedName>
</protein>
<evidence type="ECO:0000313" key="3">
    <source>
        <dbReference type="Proteomes" id="UP000314294"/>
    </source>
</evidence>
<gene>
    <name evidence="2" type="ORF">EYF80_056622</name>
</gene>
<evidence type="ECO:0000256" key="1">
    <source>
        <dbReference type="SAM" id="MobiDB-lite"/>
    </source>
</evidence>
<name>A0A4Z2EY05_9TELE</name>
<feature type="compositionally biased region" description="Basic and acidic residues" evidence="1">
    <location>
        <begin position="45"/>
        <end position="55"/>
    </location>
</feature>
<dbReference type="AlphaFoldDB" id="A0A4Z2EY05"/>
<comment type="caution">
    <text evidence="2">The sequence shown here is derived from an EMBL/GenBank/DDBJ whole genome shotgun (WGS) entry which is preliminary data.</text>
</comment>